<evidence type="ECO:0000259" key="5">
    <source>
        <dbReference type="Pfam" id="PF00149"/>
    </source>
</evidence>
<protein>
    <submittedName>
        <fullName evidence="6">Icc protein</fullName>
    </submittedName>
</protein>
<gene>
    <name evidence="6" type="ORF">C8D86_1412</name>
</gene>
<proteinExistence type="inferred from homology"/>
<evidence type="ECO:0000313" key="6">
    <source>
        <dbReference type="EMBL" id="RDI37202.1"/>
    </source>
</evidence>
<evidence type="ECO:0000256" key="1">
    <source>
        <dbReference type="ARBA" id="ARBA00022723"/>
    </source>
</evidence>
<dbReference type="RefSeq" id="WP_114835464.1">
    <property type="nucleotide sequence ID" value="NZ_LR699115.1"/>
</dbReference>
<dbReference type="OrthoDB" id="9784378at2"/>
<dbReference type="GO" id="GO:0046872">
    <property type="term" value="F:metal ion binding"/>
    <property type="evidence" value="ECO:0007669"/>
    <property type="project" value="UniProtKB-KW"/>
</dbReference>
<dbReference type="InterPro" id="IPR026575">
    <property type="entry name" value="GpdQ/CpdA-like"/>
</dbReference>
<dbReference type="PANTHER" id="PTHR42988:SF2">
    <property type="entry name" value="CYCLIC NUCLEOTIDE PHOSPHODIESTERASE CBUA0032-RELATED"/>
    <property type="match status" value="1"/>
</dbReference>
<dbReference type="Proteomes" id="UP000254720">
    <property type="component" value="Unassembled WGS sequence"/>
</dbReference>
<dbReference type="InterPro" id="IPR004843">
    <property type="entry name" value="Calcineurin-like_PHP"/>
</dbReference>
<keyword evidence="2" id="KW-0378">Hydrolase</keyword>
<reference evidence="6 7" key="1">
    <citation type="submission" date="2018-07" db="EMBL/GenBank/DDBJ databases">
        <title>Genomic Encyclopedia of Type Strains, Phase IV (KMG-IV): sequencing the most valuable type-strain genomes for metagenomic binning, comparative biology and taxonomic classification.</title>
        <authorList>
            <person name="Goeker M."/>
        </authorList>
    </citation>
    <scope>NUCLEOTIDE SEQUENCE [LARGE SCALE GENOMIC DNA]</scope>
    <source>
        <strain evidence="6 7">DSM 16500</strain>
    </source>
</reference>
<accession>A0A370G0D5</accession>
<keyword evidence="1" id="KW-0479">Metal-binding</keyword>
<dbReference type="Pfam" id="PF00149">
    <property type="entry name" value="Metallophos"/>
    <property type="match status" value="1"/>
</dbReference>
<sequence length="265" mass="30065">MAQAAFNIIQISDTHLFADSEGILLGVKTQASFKAVVDLVQREAGKIDLILLSGDLSQDGSKEAYIRLANFLKSVNVPIYCVPGNHDNVKVMAHVYPYETISNHRHIILKNWHIILLNSQKPGAVEGYLDPSQLNYLQHCLQTYPEHQALIVFHHQPVPVGSRWLDNLGLTNADAFWRIISSYPNVNTVFFGHVHQEFEQVVNKVHCYAAPSTCIQFKRNKDDFGLERLPPGYRWIKLFEDGHLETGVKRTAEYVGVFEEHAKGY</sequence>
<dbReference type="SUPFAM" id="SSF56300">
    <property type="entry name" value="Metallo-dependent phosphatases"/>
    <property type="match status" value="1"/>
</dbReference>
<comment type="similarity">
    <text evidence="4">Belongs to the cyclic nucleotide phosphodiesterase class-III family.</text>
</comment>
<evidence type="ECO:0000256" key="4">
    <source>
        <dbReference type="ARBA" id="ARBA00025742"/>
    </source>
</evidence>
<feature type="domain" description="Calcineurin-like phosphoesterase" evidence="5">
    <location>
        <begin position="7"/>
        <end position="196"/>
    </location>
</feature>
<name>A0A370G0D5_9COXI</name>
<evidence type="ECO:0000313" key="7">
    <source>
        <dbReference type="Proteomes" id="UP000254720"/>
    </source>
</evidence>
<dbReference type="CDD" id="cd07402">
    <property type="entry name" value="MPP_GpdQ"/>
    <property type="match status" value="1"/>
</dbReference>
<evidence type="ECO:0000256" key="3">
    <source>
        <dbReference type="ARBA" id="ARBA00023004"/>
    </source>
</evidence>
<dbReference type="PANTHER" id="PTHR42988">
    <property type="entry name" value="PHOSPHOHYDROLASE"/>
    <property type="match status" value="1"/>
</dbReference>
<dbReference type="GO" id="GO:0004112">
    <property type="term" value="F:cyclic-nucleotide phosphodiesterase activity"/>
    <property type="evidence" value="ECO:0007669"/>
    <property type="project" value="InterPro"/>
</dbReference>
<comment type="caution">
    <text evidence="6">The sequence shown here is derived from an EMBL/GenBank/DDBJ whole genome shotgun (WGS) entry which is preliminary data.</text>
</comment>
<dbReference type="AlphaFoldDB" id="A0A370G0D5"/>
<dbReference type="NCBIfam" id="NF008359">
    <property type="entry name" value="PRK11148.1"/>
    <property type="match status" value="1"/>
</dbReference>
<dbReference type="InterPro" id="IPR029052">
    <property type="entry name" value="Metallo-depent_PP-like"/>
</dbReference>
<dbReference type="Gene3D" id="3.60.21.10">
    <property type="match status" value="1"/>
</dbReference>
<dbReference type="EMBL" id="QQAX01000041">
    <property type="protein sequence ID" value="RDI37202.1"/>
    <property type="molecule type" value="Genomic_DNA"/>
</dbReference>
<evidence type="ECO:0000256" key="2">
    <source>
        <dbReference type="ARBA" id="ARBA00022801"/>
    </source>
</evidence>
<keyword evidence="3" id="KW-0408">Iron</keyword>
<dbReference type="InterPro" id="IPR050884">
    <property type="entry name" value="CNP_phosphodiesterase-III"/>
</dbReference>
<keyword evidence="7" id="KW-1185">Reference proteome</keyword>
<organism evidence="6 7">
    <name type="scientific">Aquicella lusitana</name>
    <dbReference type="NCBI Taxonomy" id="254246"/>
    <lineage>
        <taxon>Bacteria</taxon>
        <taxon>Pseudomonadati</taxon>
        <taxon>Pseudomonadota</taxon>
        <taxon>Gammaproteobacteria</taxon>
        <taxon>Legionellales</taxon>
        <taxon>Coxiellaceae</taxon>
        <taxon>Aquicella</taxon>
    </lineage>
</organism>